<dbReference type="GO" id="GO:0005085">
    <property type="term" value="F:guanyl-nucleotide exchange factor activity"/>
    <property type="evidence" value="ECO:0007669"/>
    <property type="project" value="TreeGrafter"/>
</dbReference>
<dbReference type="InterPro" id="IPR014038">
    <property type="entry name" value="EF1B_bsu/dsu_GNE"/>
</dbReference>
<evidence type="ECO:0000256" key="3">
    <source>
        <dbReference type="ARBA" id="ARBA00022917"/>
    </source>
</evidence>
<dbReference type="Proteomes" id="UP000070544">
    <property type="component" value="Unassembled WGS sequence"/>
</dbReference>
<dbReference type="InterPro" id="IPR001326">
    <property type="entry name" value="Transl_elong_EF1B_B/D_CS"/>
</dbReference>
<gene>
    <name evidence="7" type="ORF">M427DRAFT_72983</name>
</gene>
<name>A0A139A3K6_GONPJ</name>
<reference evidence="7 8" key="1">
    <citation type="journal article" date="2015" name="Genome Biol. Evol.">
        <title>Phylogenomic analyses indicate that early fungi evolved digesting cell walls of algal ancestors of land plants.</title>
        <authorList>
            <person name="Chang Y."/>
            <person name="Wang S."/>
            <person name="Sekimoto S."/>
            <person name="Aerts A.L."/>
            <person name="Choi C."/>
            <person name="Clum A."/>
            <person name="LaButti K.M."/>
            <person name="Lindquist E.A."/>
            <person name="Yee Ngan C."/>
            <person name="Ohm R.A."/>
            <person name="Salamov A.A."/>
            <person name="Grigoriev I.V."/>
            <person name="Spatafora J.W."/>
            <person name="Berbee M.L."/>
        </authorList>
    </citation>
    <scope>NUCLEOTIDE SEQUENCE [LARGE SCALE GENOMIC DNA]</scope>
    <source>
        <strain evidence="7 8">JEL478</strain>
    </source>
</reference>
<dbReference type="SUPFAM" id="SSF47616">
    <property type="entry name" value="GST C-terminal domain-like"/>
    <property type="match status" value="1"/>
</dbReference>
<dbReference type="PROSITE" id="PS00825">
    <property type="entry name" value="EF1BD_2"/>
    <property type="match status" value="1"/>
</dbReference>
<dbReference type="OMA" id="MPSQADM"/>
<protein>
    <submittedName>
        <fullName evidence="7">Elongation factor 1-beta-like protein</fullName>
    </submittedName>
</protein>
<dbReference type="InterPro" id="IPR036282">
    <property type="entry name" value="Glutathione-S-Trfase_C_sf"/>
</dbReference>
<dbReference type="InterPro" id="IPR018940">
    <property type="entry name" value="EF-1_beta_acid_region_euk"/>
</dbReference>
<dbReference type="PANTHER" id="PTHR11595:SF21">
    <property type="entry name" value="ELONGATION FACTOR 1-BETA"/>
    <property type="match status" value="1"/>
</dbReference>
<dbReference type="GO" id="GO:0005853">
    <property type="term" value="C:eukaryotic translation elongation factor 1 complex"/>
    <property type="evidence" value="ECO:0007669"/>
    <property type="project" value="InterPro"/>
</dbReference>
<comment type="similarity">
    <text evidence="1 4">Belongs to the EF-1-beta/EF-1-delta family.</text>
</comment>
<dbReference type="PROSITE" id="PS00824">
    <property type="entry name" value="EF1BD_1"/>
    <property type="match status" value="1"/>
</dbReference>
<dbReference type="CDD" id="cd00292">
    <property type="entry name" value="EF1B"/>
    <property type="match status" value="1"/>
</dbReference>
<dbReference type="STRING" id="1344416.A0A139A3K6"/>
<dbReference type="SMART" id="SM01182">
    <property type="entry name" value="EF-1_beta_acid"/>
    <property type="match status" value="1"/>
</dbReference>
<evidence type="ECO:0000313" key="8">
    <source>
        <dbReference type="Proteomes" id="UP000070544"/>
    </source>
</evidence>
<keyword evidence="2 4" id="KW-0251">Elongation factor</keyword>
<accession>A0A139A3K6</accession>
<dbReference type="Gene3D" id="1.20.1050.130">
    <property type="match status" value="1"/>
</dbReference>
<dbReference type="FunFam" id="3.30.70.60:FF:000001">
    <property type="entry name" value="Elongation factor 1-beta 1 like"/>
    <property type="match status" value="1"/>
</dbReference>
<evidence type="ECO:0000256" key="2">
    <source>
        <dbReference type="ARBA" id="ARBA00022768"/>
    </source>
</evidence>
<dbReference type="Pfam" id="PF00736">
    <property type="entry name" value="EF1_GNE"/>
    <property type="match status" value="1"/>
</dbReference>
<dbReference type="InterPro" id="IPR049720">
    <property type="entry name" value="EF1B_bsu/dsu"/>
</dbReference>
<dbReference type="AlphaFoldDB" id="A0A139A3K6"/>
<dbReference type="GO" id="GO:0005829">
    <property type="term" value="C:cytosol"/>
    <property type="evidence" value="ECO:0007669"/>
    <property type="project" value="TreeGrafter"/>
</dbReference>
<organism evidence="7 8">
    <name type="scientific">Gonapodya prolifera (strain JEL478)</name>
    <name type="common">Monoblepharis prolifera</name>
    <dbReference type="NCBI Taxonomy" id="1344416"/>
    <lineage>
        <taxon>Eukaryota</taxon>
        <taxon>Fungi</taxon>
        <taxon>Fungi incertae sedis</taxon>
        <taxon>Chytridiomycota</taxon>
        <taxon>Chytridiomycota incertae sedis</taxon>
        <taxon>Monoblepharidomycetes</taxon>
        <taxon>Monoblepharidales</taxon>
        <taxon>Gonapodyaceae</taxon>
        <taxon>Gonapodya</taxon>
    </lineage>
</organism>
<evidence type="ECO:0000259" key="6">
    <source>
        <dbReference type="SMART" id="SM01182"/>
    </source>
</evidence>
<evidence type="ECO:0000256" key="4">
    <source>
        <dbReference type="RuleBase" id="RU003791"/>
    </source>
</evidence>
<keyword evidence="3 4" id="KW-0648">Protein biosynthesis</keyword>
<evidence type="ECO:0000256" key="1">
    <source>
        <dbReference type="ARBA" id="ARBA00007411"/>
    </source>
</evidence>
<dbReference type="PANTHER" id="PTHR11595">
    <property type="entry name" value="EF-HAND AND COILED-COIL DOMAIN-CONTAINING FAMILY MEMBER"/>
    <property type="match status" value="1"/>
</dbReference>
<dbReference type="Gene3D" id="3.30.70.60">
    <property type="match status" value="1"/>
</dbReference>
<evidence type="ECO:0000259" key="5">
    <source>
        <dbReference type="SMART" id="SM00888"/>
    </source>
</evidence>
<dbReference type="OrthoDB" id="331763at2759"/>
<dbReference type="InterPro" id="IPR036219">
    <property type="entry name" value="eEF-1beta-like_sf"/>
</dbReference>
<dbReference type="GO" id="GO:0003746">
    <property type="term" value="F:translation elongation factor activity"/>
    <property type="evidence" value="ECO:0007669"/>
    <property type="project" value="UniProtKB-KW"/>
</dbReference>
<dbReference type="SMART" id="SM00888">
    <property type="entry name" value="EF1_GNE"/>
    <property type="match status" value="1"/>
</dbReference>
<feature type="domain" description="Elongation factor 1 beta central acidic region eukaryote" evidence="6">
    <location>
        <begin position="112"/>
        <end position="138"/>
    </location>
</feature>
<keyword evidence="8" id="KW-1185">Reference proteome</keyword>
<dbReference type="EMBL" id="KQ965803">
    <property type="protein sequence ID" value="KXS11361.1"/>
    <property type="molecule type" value="Genomic_DNA"/>
</dbReference>
<dbReference type="InterPro" id="IPR014717">
    <property type="entry name" value="Transl_elong_EF1B/ribsomal_bS6"/>
</dbReference>
<dbReference type="CDD" id="cd10308">
    <property type="entry name" value="GST_C_eEF1b_like"/>
    <property type="match status" value="1"/>
</dbReference>
<proteinExistence type="inferred from homology"/>
<feature type="domain" description="Translation elongation factor EF1B beta/delta subunit guanine nucleotide exchange" evidence="5">
    <location>
        <begin position="147"/>
        <end position="233"/>
    </location>
</feature>
<evidence type="ECO:0000313" key="7">
    <source>
        <dbReference type="EMBL" id="KXS11361.1"/>
    </source>
</evidence>
<dbReference type="SUPFAM" id="SSF54984">
    <property type="entry name" value="eEF-1beta-like"/>
    <property type="match status" value="1"/>
</dbReference>
<sequence>MGFDKLPAAAGLQALNEWLELRSYIDGWTATQADVAVFAAVGKAPDDAKYPHAWRWYHHIAHLGESKSTLPGTKKAASAYGPNPVANGAAAPAAAAAKAAPAEEEEEEEIDLFGDDEEVDEEAERIKAQRIKEYEDKKKTKVAVIAKSSILLDVKPWDDETDMKELETAVRAIEMDGLVWGASKLVPVGFGIKKLQISCVVEDDKVGMDDLTDKIQEDEDHVQSVDVAAFNKI</sequence>
<dbReference type="Pfam" id="PF10587">
    <property type="entry name" value="EF-1_beta_acid"/>
    <property type="match status" value="1"/>
</dbReference>